<keyword evidence="2" id="KW-1185">Reference proteome</keyword>
<dbReference type="EMBL" id="CARXXK010000002">
    <property type="protein sequence ID" value="CAI6356639.1"/>
    <property type="molecule type" value="Genomic_DNA"/>
</dbReference>
<protein>
    <recommendedName>
        <fullName evidence="3">TTF-type domain-containing protein</fullName>
    </recommendedName>
</protein>
<reference evidence="1 2" key="1">
    <citation type="submission" date="2023-01" db="EMBL/GenBank/DDBJ databases">
        <authorList>
            <person name="Whitehead M."/>
        </authorList>
    </citation>
    <scope>NUCLEOTIDE SEQUENCE [LARGE SCALE GENOMIC DNA]</scope>
</reference>
<accession>A0AAV0WL74</accession>
<dbReference type="PANTHER" id="PTHR45749">
    <property type="match status" value="1"/>
</dbReference>
<evidence type="ECO:0000313" key="2">
    <source>
        <dbReference type="Proteomes" id="UP001160148"/>
    </source>
</evidence>
<evidence type="ECO:0008006" key="3">
    <source>
        <dbReference type="Google" id="ProtNLM"/>
    </source>
</evidence>
<proteinExistence type="predicted"/>
<name>A0AAV0WL74_9HEMI</name>
<gene>
    <name evidence="1" type="ORF">MEUPH1_LOCUS12353</name>
</gene>
<evidence type="ECO:0000313" key="1">
    <source>
        <dbReference type="EMBL" id="CAI6356639.1"/>
    </source>
</evidence>
<dbReference type="PANTHER" id="PTHR45749:SF37">
    <property type="entry name" value="OS05G0311600 PROTEIN"/>
    <property type="match status" value="1"/>
</dbReference>
<dbReference type="Proteomes" id="UP001160148">
    <property type="component" value="Unassembled WGS sequence"/>
</dbReference>
<comment type="caution">
    <text evidence="1">The sequence shown here is derived from an EMBL/GenBank/DDBJ whole genome shotgun (WGS) entry which is preliminary data.</text>
</comment>
<dbReference type="AlphaFoldDB" id="A0AAV0WL74"/>
<sequence>MLTSPCMPSSSYDYKADVSSGKRPFLLAWLKQYDWLCYSTVLKGALCKFCVLFEHPLDKGGVHGAFIKTAFSKYKNFHEQSKCHVKSAWHNHSVQRANDFISIMNGKKTDVYQMVNSSVRKTIESNKDKLKSIVSSVIFLGKHGLPFRGTNDLYYSSLKKLKTWFRSSMTQLPLNGLALM</sequence>
<organism evidence="1 2">
    <name type="scientific">Macrosiphum euphorbiae</name>
    <name type="common">potato aphid</name>
    <dbReference type="NCBI Taxonomy" id="13131"/>
    <lineage>
        <taxon>Eukaryota</taxon>
        <taxon>Metazoa</taxon>
        <taxon>Ecdysozoa</taxon>
        <taxon>Arthropoda</taxon>
        <taxon>Hexapoda</taxon>
        <taxon>Insecta</taxon>
        <taxon>Pterygota</taxon>
        <taxon>Neoptera</taxon>
        <taxon>Paraneoptera</taxon>
        <taxon>Hemiptera</taxon>
        <taxon>Sternorrhyncha</taxon>
        <taxon>Aphidomorpha</taxon>
        <taxon>Aphidoidea</taxon>
        <taxon>Aphididae</taxon>
        <taxon>Macrosiphini</taxon>
        <taxon>Macrosiphum</taxon>
    </lineage>
</organism>